<proteinExistence type="predicted"/>
<evidence type="ECO:0000313" key="5">
    <source>
        <dbReference type="Proteomes" id="UP000594468"/>
    </source>
</evidence>
<keyword evidence="5" id="KW-1185">Reference proteome</keyword>
<feature type="domain" description="DUF3048" evidence="3">
    <location>
        <begin position="270"/>
        <end position="387"/>
    </location>
</feature>
<keyword evidence="1" id="KW-0812">Transmembrane</keyword>
<dbReference type="RefSeq" id="WP_195170275.1">
    <property type="nucleotide sequence ID" value="NZ_CP062983.1"/>
</dbReference>
<evidence type="ECO:0000313" key="4">
    <source>
        <dbReference type="EMBL" id="QPC82206.1"/>
    </source>
</evidence>
<name>A0A7S8E8B0_9CHLR</name>
<feature type="domain" description="DUF3048" evidence="2">
    <location>
        <begin position="64"/>
        <end position="237"/>
    </location>
</feature>
<evidence type="ECO:0000256" key="1">
    <source>
        <dbReference type="SAM" id="Phobius"/>
    </source>
</evidence>
<dbReference type="AlphaFoldDB" id="A0A7S8E8B0"/>
<dbReference type="InterPro" id="IPR021416">
    <property type="entry name" value="DUF3048_N"/>
</dbReference>
<feature type="transmembrane region" description="Helical" evidence="1">
    <location>
        <begin position="9"/>
        <end position="27"/>
    </location>
</feature>
<sequence>MLVGKWSRWWLITLMIGIISTGSMLLMTQAQTPISIPTQTPVSTSTPVPGAIGPTDYDANINPLTGLAVEDPSVLQRRPIIVKVSNSPALVRPQSGIGEADIAFEHYTEAGVTRFSGVFYSHTPQRVGSIRSARLIDYELVPMYQGLLAFAGASIGVDKRIYGSEYVQAFMCQVSDDPEQCYANVDAVGPAGYVAPSDFAERAYKGVLYGPPYFYRDQAIPIPHNLFANLDALWQLAIEDGNDQTPELSGLAFHETPQGTPTGSGIYAQVRYRTTLVEWHYDPETGRYYRSSDGEPHYDANTEQQISAANVIIVYAGHYLTDIVESQWEDTIHWSVQITVWPEGDAVILRDGVRYEGRWLRPTRDDLMTFQTSEGNILYLKPGNTWVQLVPLPDQMDPETEWVNIG</sequence>
<organism evidence="4 5">
    <name type="scientific">Phototrophicus methaneseepsis</name>
    <dbReference type="NCBI Taxonomy" id="2710758"/>
    <lineage>
        <taxon>Bacteria</taxon>
        <taxon>Bacillati</taxon>
        <taxon>Chloroflexota</taxon>
        <taxon>Candidatus Thermofontia</taxon>
        <taxon>Phototrophicales</taxon>
        <taxon>Phototrophicaceae</taxon>
        <taxon>Phototrophicus</taxon>
    </lineage>
</organism>
<dbReference type="Proteomes" id="UP000594468">
    <property type="component" value="Chromosome"/>
</dbReference>
<accession>A0A7S8E8B0</accession>
<keyword evidence="1" id="KW-1133">Transmembrane helix</keyword>
<dbReference type="InterPro" id="IPR023158">
    <property type="entry name" value="YerB-like_sf"/>
</dbReference>
<dbReference type="Gene3D" id="3.50.90.10">
    <property type="entry name" value="YerB-like"/>
    <property type="match status" value="1"/>
</dbReference>
<dbReference type="Pfam" id="PF11258">
    <property type="entry name" value="DUF3048"/>
    <property type="match status" value="1"/>
</dbReference>
<dbReference type="SUPFAM" id="SSF159774">
    <property type="entry name" value="YerB-like"/>
    <property type="match status" value="2"/>
</dbReference>
<dbReference type="EMBL" id="CP062983">
    <property type="protein sequence ID" value="QPC82206.1"/>
    <property type="molecule type" value="Genomic_DNA"/>
</dbReference>
<reference evidence="4 5" key="1">
    <citation type="submission" date="2020-02" db="EMBL/GenBank/DDBJ databases">
        <authorList>
            <person name="Zheng R.K."/>
            <person name="Sun C.M."/>
        </authorList>
    </citation>
    <scope>NUCLEOTIDE SEQUENCE [LARGE SCALE GENOMIC DNA]</scope>
    <source>
        <strain evidence="5">rifampicinis</strain>
    </source>
</reference>
<keyword evidence="1" id="KW-0472">Membrane</keyword>
<gene>
    <name evidence="4" type="ORF">G4Y79_21360</name>
</gene>
<dbReference type="Pfam" id="PF17479">
    <property type="entry name" value="DUF3048_C"/>
    <property type="match status" value="1"/>
</dbReference>
<evidence type="ECO:0000259" key="3">
    <source>
        <dbReference type="Pfam" id="PF17479"/>
    </source>
</evidence>
<dbReference type="KEGG" id="pmet:G4Y79_21360"/>
<evidence type="ECO:0000259" key="2">
    <source>
        <dbReference type="Pfam" id="PF11258"/>
    </source>
</evidence>
<dbReference type="InterPro" id="IPR035328">
    <property type="entry name" value="DUF3048_C"/>
</dbReference>
<protein>
    <submittedName>
        <fullName evidence="4">DUF3048 domain-containing protein</fullName>
    </submittedName>
</protein>